<dbReference type="InterPro" id="IPR009057">
    <property type="entry name" value="Homeodomain-like_sf"/>
</dbReference>
<dbReference type="InterPro" id="IPR000485">
    <property type="entry name" value="AsnC-type_HTH_dom"/>
</dbReference>
<dbReference type="Pfam" id="PF13551">
    <property type="entry name" value="HTH_29"/>
    <property type="match status" value="1"/>
</dbReference>
<dbReference type="InterPro" id="IPR011711">
    <property type="entry name" value="GntR_C"/>
</dbReference>
<dbReference type="InterPro" id="IPR036390">
    <property type="entry name" value="WH_DNA-bd_sf"/>
</dbReference>
<comment type="caution">
    <text evidence="6">The sequence shown here is derived from an EMBL/GenBank/DDBJ whole genome shotgun (WGS) entry which is preliminary data.</text>
</comment>
<dbReference type="SUPFAM" id="SSF46785">
    <property type="entry name" value="Winged helix' DNA-binding domain"/>
    <property type="match status" value="1"/>
</dbReference>
<accession>A0ABW7UV14</accession>
<evidence type="ECO:0000256" key="4">
    <source>
        <dbReference type="SAM" id="MobiDB-lite"/>
    </source>
</evidence>
<proteinExistence type="predicted"/>
<dbReference type="Gene3D" id="1.10.10.10">
    <property type="entry name" value="Winged helix-like DNA-binding domain superfamily/Winged helix DNA-binding domain"/>
    <property type="match status" value="1"/>
</dbReference>
<keyword evidence="3" id="KW-0804">Transcription</keyword>
<evidence type="ECO:0000256" key="1">
    <source>
        <dbReference type="ARBA" id="ARBA00023015"/>
    </source>
</evidence>
<dbReference type="PANTHER" id="PTHR43537">
    <property type="entry name" value="TRANSCRIPTIONAL REGULATOR, GNTR FAMILY"/>
    <property type="match status" value="1"/>
</dbReference>
<dbReference type="Pfam" id="PF07729">
    <property type="entry name" value="FCD"/>
    <property type="match status" value="1"/>
</dbReference>
<dbReference type="SUPFAM" id="SSF46689">
    <property type="entry name" value="Homeodomain-like"/>
    <property type="match status" value="1"/>
</dbReference>
<organism evidence="6 7">
    <name type="scientific">Streptomyces pathocidini</name>
    <dbReference type="NCBI Taxonomy" id="1650571"/>
    <lineage>
        <taxon>Bacteria</taxon>
        <taxon>Bacillati</taxon>
        <taxon>Actinomycetota</taxon>
        <taxon>Actinomycetes</taxon>
        <taxon>Kitasatosporales</taxon>
        <taxon>Streptomycetaceae</taxon>
        <taxon>Streptomyces</taxon>
    </lineage>
</organism>
<dbReference type="InterPro" id="IPR036388">
    <property type="entry name" value="WH-like_DNA-bd_sf"/>
</dbReference>
<gene>
    <name evidence="6" type="ORF">ACH429_20335</name>
</gene>
<feature type="domain" description="HTH gntR-type" evidence="5">
    <location>
        <begin position="176"/>
        <end position="243"/>
    </location>
</feature>
<feature type="compositionally biased region" description="Basic and acidic residues" evidence="4">
    <location>
        <begin position="134"/>
        <end position="144"/>
    </location>
</feature>
<reference evidence="6 7" key="1">
    <citation type="submission" date="2024-10" db="EMBL/GenBank/DDBJ databases">
        <title>The Natural Products Discovery Center: Release of the First 8490 Sequenced Strains for Exploring Actinobacteria Biosynthetic Diversity.</title>
        <authorList>
            <person name="Kalkreuter E."/>
            <person name="Kautsar S.A."/>
            <person name="Yang D."/>
            <person name="Bader C.D."/>
            <person name="Teijaro C.N."/>
            <person name="Fluegel L."/>
            <person name="Davis C.M."/>
            <person name="Simpson J.R."/>
            <person name="Lauterbach L."/>
            <person name="Steele A.D."/>
            <person name="Gui C."/>
            <person name="Meng S."/>
            <person name="Li G."/>
            <person name="Viehrig K."/>
            <person name="Ye F."/>
            <person name="Su P."/>
            <person name="Kiefer A.F."/>
            <person name="Nichols A."/>
            <person name="Cepeda A.J."/>
            <person name="Yan W."/>
            <person name="Fan B."/>
            <person name="Jiang Y."/>
            <person name="Adhikari A."/>
            <person name="Zheng C.-J."/>
            <person name="Schuster L."/>
            <person name="Cowan T.M."/>
            <person name="Smanski M.J."/>
            <person name="Chevrette M.G."/>
            <person name="De Carvalho L.P.S."/>
            <person name="Shen B."/>
        </authorList>
    </citation>
    <scope>NUCLEOTIDE SEQUENCE [LARGE SCALE GENOMIC DNA]</scope>
    <source>
        <strain evidence="6 7">NPDC020327</strain>
    </source>
</reference>
<dbReference type="InterPro" id="IPR008920">
    <property type="entry name" value="TF_FadR/GntR_C"/>
</dbReference>
<keyword evidence="7" id="KW-1185">Reference proteome</keyword>
<evidence type="ECO:0000259" key="5">
    <source>
        <dbReference type="PROSITE" id="PS50949"/>
    </source>
</evidence>
<evidence type="ECO:0000313" key="7">
    <source>
        <dbReference type="Proteomes" id="UP001611548"/>
    </source>
</evidence>
<sequence>MTVHDVPRFPQLTEADRATLLDWSARPSGALRTRSRIVLACAEGLPNATVAKRLDISPATVAKWRERFLRRGVDGLSDAPRSGRPRSGNREDAERYVAAAVEKAQGGGPVPSTRSLSEALGLSQSTVARIWREQEGRARGREGRAGGQEGRAGALDGPPRTVLQRPVQAPAPLPRQLLSDHVYSLLRGWIVAGELVPGQRLVESEIARRLGTSQAPAREAVKRLAHEGLVESQPHRGTYVARVSEQQAQEVRDIRVMFEEYAARKATGRLDPESLRLLTEDVSAMRRAADHGDIGDFRDADMSFHRHVCAACGNAALVRLWNTIESSMWGLHVLGNPLYRGDWRAMAEHHAELLAALRSDDPDLAAALFAAHAAGEASRYRRDLDAPPSNSTPAPA</sequence>
<dbReference type="EMBL" id="JBIRWE010000009">
    <property type="protein sequence ID" value="MFI1966425.1"/>
    <property type="molecule type" value="Genomic_DNA"/>
</dbReference>
<evidence type="ECO:0000256" key="3">
    <source>
        <dbReference type="ARBA" id="ARBA00023163"/>
    </source>
</evidence>
<keyword evidence="1" id="KW-0805">Transcription regulation</keyword>
<feature type="region of interest" description="Disordered" evidence="4">
    <location>
        <begin position="74"/>
        <end position="93"/>
    </location>
</feature>
<dbReference type="PRINTS" id="PR00033">
    <property type="entry name" value="HTHASNC"/>
</dbReference>
<name>A0ABW7UV14_9ACTN</name>
<protein>
    <submittedName>
        <fullName evidence="6">FCD domain-containing protein</fullName>
    </submittedName>
</protein>
<dbReference type="Proteomes" id="UP001611548">
    <property type="component" value="Unassembled WGS sequence"/>
</dbReference>
<evidence type="ECO:0000313" key="6">
    <source>
        <dbReference type="EMBL" id="MFI1966425.1"/>
    </source>
</evidence>
<dbReference type="Pfam" id="PF00392">
    <property type="entry name" value="GntR"/>
    <property type="match status" value="1"/>
</dbReference>
<dbReference type="SMART" id="SM00345">
    <property type="entry name" value="HTH_GNTR"/>
    <property type="match status" value="1"/>
</dbReference>
<dbReference type="InterPro" id="IPR000524">
    <property type="entry name" value="Tscrpt_reg_HTH_GntR"/>
</dbReference>
<dbReference type="PROSITE" id="PS50949">
    <property type="entry name" value="HTH_GNTR"/>
    <property type="match status" value="1"/>
</dbReference>
<dbReference type="SUPFAM" id="SSF48008">
    <property type="entry name" value="GntR ligand-binding domain-like"/>
    <property type="match status" value="1"/>
</dbReference>
<dbReference type="SMART" id="SM00895">
    <property type="entry name" value="FCD"/>
    <property type="match status" value="1"/>
</dbReference>
<dbReference type="RefSeq" id="WP_398719043.1">
    <property type="nucleotide sequence ID" value="NZ_JBIRWE010000009.1"/>
</dbReference>
<dbReference type="CDD" id="cd07377">
    <property type="entry name" value="WHTH_GntR"/>
    <property type="match status" value="1"/>
</dbReference>
<dbReference type="PANTHER" id="PTHR43537:SF45">
    <property type="entry name" value="GNTR FAMILY REGULATORY PROTEIN"/>
    <property type="match status" value="1"/>
</dbReference>
<keyword evidence="2" id="KW-0238">DNA-binding</keyword>
<dbReference type="Gene3D" id="1.20.120.530">
    <property type="entry name" value="GntR ligand-binding domain-like"/>
    <property type="match status" value="1"/>
</dbReference>
<feature type="region of interest" description="Disordered" evidence="4">
    <location>
        <begin position="134"/>
        <end position="161"/>
    </location>
</feature>
<evidence type="ECO:0000256" key="2">
    <source>
        <dbReference type="ARBA" id="ARBA00023125"/>
    </source>
</evidence>